<protein>
    <submittedName>
        <fullName evidence="2">Uncharacterized protein</fullName>
    </submittedName>
</protein>
<feature type="compositionally biased region" description="Pro residues" evidence="1">
    <location>
        <begin position="35"/>
        <end position="44"/>
    </location>
</feature>
<gene>
    <name evidence="2" type="ORF">U9M48_025006</name>
</gene>
<name>A0AAQ3TSN1_PASNO</name>
<evidence type="ECO:0000313" key="3">
    <source>
        <dbReference type="Proteomes" id="UP001341281"/>
    </source>
</evidence>
<dbReference type="Proteomes" id="UP001341281">
    <property type="component" value="Chromosome 05"/>
</dbReference>
<keyword evidence="3" id="KW-1185">Reference proteome</keyword>
<feature type="region of interest" description="Disordered" evidence="1">
    <location>
        <begin position="1"/>
        <end position="47"/>
    </location>
</feature>
<evidence type="ECO:0000313" key="2">
    <source>
        <dbReference type="EMBL" id="WVZ77105.1"/>
    </source>
</evidence>
<accession>A0AAQ3TSN1</accession>
<organism evidence="2 3">
    <name type="scientific">Paspalum notatum var. saurae</name>
    <dbReference type="NCBI Taxonomy" id="547442"/>
    <lineage>
        <taxon>Eukaryota</taxon>
        <taxon>Viridiplantae</taxon>
        <taxon>Streptophyta</taxon>
        <taxon>Embryophyta</taxon>
        <taxon>Tracheophyta</taxon>
        <taxon>Spermatophyta</taxon>
        <taxon>Magnoliopsida</taxon>
        <taxon>Liliopsida</taxon>
        <taxon>Poales</taxon>
        <taxon>Poaceae</taxon>
        <taxon>PACMAD clade</taxon>
        <taxon>Panicoideae</taxon>
        <taxon>Andropogonodae</taxon>
        <taxon>Paspaleae</taxon>
        <taxon>Paspalinae</taxon>
        <taxon>Paspalum</taxon>
    </lineage>
</organism>
<reference evidence="2 3" key="1">
    <citation type="submission" date="2024-02" db="EMBL/GenBank/DDBJ databases">
        <title>High-quality chromosome-scale genome assembly of Pensacola bahiagrass (Paspalum notatum Flugge var. saurae).</title>
        <authorList>
            <person name="Vega J.M."/>
            <person name="Podio M."/>
            <person name="Orjuela J."/>
            <person name="Siena L.A."/>
            <person name="Pessino S.C."/>
            <person name="Combes M.C."/>
            <person name="Mariac C."/>
            <person name="Albertini E."/>
            <person name="Pupilli F."/>
            <person name="Ortiz J.P.A."/>
            <person name="Leblanc O."/>
        </authorList>
    </citation>
    <scope>NUCLEOTIDE SEQUENCE [LARGE SCALE GENOMIC DNA]</scope>
    <source>
        <strain evidence="2">R1</strain>
        <tissue evidence="2">Leaf</tissue>
    </source>
</reference>
<sequence length="93" mass="10064">MASPFSATCERNLPAPAPAPPKKQAWLPADTIPGVPMPPCPPQPSAKAKVRELKDKAEAAFHEMAGEVKNSKLGKKLCQKVRPIVEGYKPHKK</sequence>
<dbReference type="AlphaFoldDB" id="A0AAQ3TSN1"/>
<proteinExistence type="predicted"/>
<dbReference type="EMBL" id="CP144749">
    <property type="protein sequence ID" value="WVZ77105.1"/>
    <property type="molecule type" value="Genomic_DNA"/>
</dbReference>
<evidence type="ECO:0000256" key="1">
    <source>
        <dbReference type="SAM" id="MobiDB-lite"/>
    </source>
</evidence>